<comment type="subcellular location">
    <subcellularLocation>
        <location evidence="1 7">Cell inner membrane</location>
        <topology evidence="1 7">Multi-pass membrane protein</topology>
    </subcellularLocation>
</comment>
<keyword evidence="10" id="KW-1185">Reference proteome</keyword>
<comment type="similarity">
    <text evidence="7">Belongs to the TRAP transporter large permease family.</text>
</comment>
<feature type="transmembrane region" description="Helical" evidence="7">
    <location>
        <begin position="173"/>
        <end position="199"/>
    </location>
</feature>
<evidence type="ECO:0000259" key="8">
    <source>
        <dbReference type="Pfam" id="PF06808"/>
    </source>
</evidence>
<dbReference type="Pfam" id="PF06808">
    <property type="entry name" value="DctM"/>
    <property type="match status" value="1"/>
</dbReference>
<dbReference type="GO" id="GO:0022857">
    <property type="term" value="F:transmembrane transporter activity"/>
    <property type="evidence" value="ECO:0007669"/>
    <property type="project" value="UniProtKB-UniRule"/>
</dbReference>
<dbReference type="PIRSF" id="PIRSF006066">
    <property type="entry name" value="HI0050"/>
    <property type="match status" value="1"/>
</dbReference>
<dbReference type="AlphaFoldDB" id="A0A327Y4Y4"/>
<feature type="transmembrane region" description="Helical" evidence="7">
    <location>
        <begin position="278"/>
        <end position="299"/>
    </location>
</feature>
<feature type="domain" description="TRAP C4-dicarboxylate transport system permease DctM subunit" evidence="8">
    <location>
        <begin position="11"/>
        <end position="423"/>
    </location>
</feature>
<evidence type="ECO:0000256" key="4">
    <source>
        <dbReference type="ARBA" id="ARBA00022692"/>
    </source>
</evidence>
<evidence type="ECO:0000256" key="7">
    <source>
        <dbReference type="RuleBase" id="RU369079"/>
    </source>
</evidence>
<keyword evidence="6 7" id="KW-0472">Membrane</keyword>
<dbReference type="PANTHER" id="PTHR33362">
    <property type="entry name" value="SIALIC ACID TRAP TRANSPORTER PERMEASE PROTEIN SIAT-RELATED"/>
    <property type="match status" value="1"/>
</dbReference>
<dbReference type="PANTHER" id="PTHR33362:SF5">
    <property type="entry name" value="C4-DICARBOXYLATE TRAP TRANSPORTER LARGE PERMEASE PROTEIN DCTM"/>
    <property type="match status" value="1"/>
</dbReference>
<dbReference type="InterPro" id="IPR010656">
    <property type="entry name" value="DctM"/>
</dbReference>
<dbReference type="Proteomes" id="UP000249165">
    <property type="component" value="Unassembled WGS sequence"/>
</dbReference>
<evidence type="ECO:0000256" key="6">
    <source>
        <dbReference type="ARBA" id="ARBA00023136"/>
    </source>
</evidence>
<feature type="transmembrane region" description="Helical" evidence="7">
    <location>
        <begin position="319"/>
        <end position="349"/>
    </location>
</feature>
<reference evidence="9 10" key="1">
    <citation type="submission" date="2018-06" db="EMBL/GenBank/DDBJ databases">
        <title>Genomic Encyclopedia of Archaeal and Bacterial Type Strains, Phase II (KMG-II): from individual species to whole genera.</title>
        <authorList>
            <person name="Goeker M."/>
        </authorList>
    </citation>
    <scope>NUCLEOTIDE SEQUENCE [LARGE SCALE GENOMIC DNA]</scope>
    <source>
        <strain evidence="9 10">DSM 22011</strain>
    </source>
</reference>
<feature type="transmembrane region" description="Helical" evidence="7">
    <location>
        <begin position="248"/>
        <end position="266"/>
    </location>
</feature>
<proteinExistence type="inferred from homology"/>
<evidence type="ECO:0000256" key="3">
    <source>
        <dbReference type="ARBA" id="ARBA00022519"/>
    </source>
</evidence>
<dbReference type="RefSeq" id="WP_009505706.1">
    <property type="nucleotide sequence ID" value="NZ_LIGK01000013.1"/>
</dbReference>
<feature type="transmembrane region" description="Helical" evidence="7">
    <location>
        <begin position="220"/>
        <end position="242"/>
    </location>
</feature>
<dbReference type="NCBIfam" id="TIGR00786">
    <property type="entry name" value="dctM"/>
    <property type="match status" value="1"/>
</dbReference>
<evidence type="ECO:0000256" key="5">
    <source>
        <dbReference type="ARBA" id="ARBA00022989"/>
    </source>
</evidence>
<keyword evidence="2" id="KW-1003">Cell membrane</keyword>
<feature type="transmembrane region" description="Helical" evidence="7">
    <location>
        <begin position="60"/>
        <end position="80"/>
    </location>
</feature>
<organism evidence="9 10">
    <name type="scientific">Salipiger aestuarii</name>
    <dbReference type="NCBI Taxonomy" id="568098"/>
    <lineage>
        <taxon>Bacteria</taxon>
        <taxon>Pseudomonadati</taxon>
        <taxon>Pseudomonadota</taxon>
        <taxon>Alphaproteobacteria</taxon>
        <taxon>Rhodobacterales</taxon>
        <taxon>Roseobacteraceae</taxon>
        <taxon>Salipiger</taxon>
    </lineage>
</organism>
<accession>A0A327Y4Y4</accession>
<name>A0A327Y4Y4_9RHOB</name>
<feature type="transmembrane region" description="Helical" evidence="7">
    <location>
        <begin position="6"/>
        <end position="39"/>
    </location>
</feature>
<evidence type="ECO:0000313" key="9">
    <source>
        <dbReference type="EMBL" id="RAK15497.1"/>
    </source>
</evidence>
<dbReference type="OrthoDB" id="9790209at2"/>
<keyword evidence="4 7" id="KW-0812">Transmembrane</keyword>
<dbReference type="GO" id="GO:0005886">
    <property type="term" value="C:plasma membrane"/>
    <property type="evidence" value="ECO:0007669"/>
    <property type="project" value="UniProtKB-SubCell"/>
</dbReference>
<feature type="transmembrane region" description="Helical" evidence="7">
    <location>
        <begin position="141"/>
        <end position="167"/>
    </location>
</feature>
<evidence type="ECO:0000313" key="10">
    <source>
        <dbReference type="Proteomes" id="UP000249165"/>
    </source>
</evidence>
<evidence type="ECO:0000256" key="1">
    <source>
        <dbReference type="ARBA" id="ARBA00004429"/>
    </source>
</evidence>
<feature type="transmembrane region" description="Helical" evidence="7">
    <location>
        <begin position="361"/>
        <end position="383"/>
    </location>
</feature>
<comment type="subunit">
    <text evidence="7">The complex comprises the extracytoplasmic solute receptor protein and the two transmembrane proteins.</text>
</comment>
<sequence>MSDPTLGLVGFVAALGLIALGLPVAISMGVIGALGYWYLNGWMGVAYILGSSPFESIFPYSFSVIPLFVMMGVFASHAGLSRSLFNAINAFIGHRRGGLAVTTVGASAFFGAICGSSLATVATIGRVALPEMKRHGYDPSLSTATVAAGGTLGVLIPPSVLLVIYGLLTQSSIGQLFIGALVPGILGALLYAGAIMIQVRMKPDMAPPAERTAWGARLRYLGQVWQVLVLFGLVIGGIYMGWFSPTEAAAVGAVGAFFLALFSGELNRRSLSDSVFETAGLTAMIFLILIGAALFNFFLENTGLPQMLIERIQTSGLGPMTVMMLILIFYVILGCFMDAMSMILLTVPLLAPVALELDFNLIWFGIVVVTVAEIGLITPPIGMNLFVVQAASRDVSQATVIKGILPFILADVLRLSILVAFPAVVLWLPGQAF</sequence>
<comment type="function">
    <text evidence="7">Part of the tripartite ATP-independent periplasmic (TRAP) transport system.</text>
</comment>
<gene>
    <name evidence="9" type="ORF">ATI53_102232</name>
</gene>
<comment type="caution">
    <text evidence="9">The sequence shown here is derived from an EMBL/GenBank/DDBJ whole genome shotgun (WGS) entry which is preliminary data.</text>
</comment>
<evidence type="ECO:0000256" key="2">
    <source>
        <dbReference type="ARBA" id="ARBA00022475"/>
    </source>
</evidence>
<dbReference type="EMBL" id="QLMG01000022">
    <property type="protein sequence ID" value="RAK15497.1"/>
    <property type="molecule type" value="Genomic_DNA"/>
</dbReference>
<protein>
    <recommendedName>
        <fullName evidence="7">TRAP transporter large permease protein</fullName>
    </recommendedName>
</protein>
<keyword evidence="7" id="KW-0813">Transport</keyword>
<feature type="transmembrane region" description="Helical" evidence="7">
    <location>
        <begin position="100"/>
        <end position="129"/>
    </location>
</feature>
<keyword evidence="3 7" id="KW-0997">Cell inner membrane</keyword>
<feature type="transmembrane region" description="Helical" evidence="7">
    <location>
        <begin position="403"/>
        <end position="428"/>
    </location>
</feature>
<keyword evidence="5 7" id="KW-1133">Transmembrane helix</keyword>
<dbReference type="InterPro" id="IPR004681">
    <property type="entry name" value="TRAP_DctM"/>
</dbReference>